<dbReference type="SUPFAM" id="SSF51261">
    <property type="entry name" value="Duplicated hybrid motif"/>
    <property type="match status" value="1"/>
</dbReference>
<keyword evidence="3" id="KW-1133">Transmembrane helix</keyword>
<gene>
    <name evidence="5" type="ORF">UX86_C0019G0004</name>
</gene>
<dbReference type="STRING" id="1618364.UX86_C0019G0004"/>
<accession>A0A0G1S2J7</accession>
<dbReference type="GO" id="GO:0004222">
    <property type="term" value="F:metalloendopeptidase activity"/>
    <property type="evidence" value="ECO:0007669"/>
    <property type="project" value="TreeGrafter"/>
</dbReference>
<dbReference type="PANTHER" id="PTHR21666:SF289">
    <property type="entry name" value="L-ALA--D-GLU ENDOPEPTIDASE"/>
    <property type="match status" value="1"/>
</dbReference>
<dbReference type="PROSITE" id="PS51782">
    <property type="entry name" value="LYSM"/>
    <property type="match status" value="2"/>
</dbReference>
<protein>
    <submittedName>
        <fullName evidence="5">Peptidase M23 family protein</fullName>
    </submittedName>
</protein>
<proteinExistence type="predicted"/>
<dbReference type="Pfam" id="PF01476">
    <property type="entry name" value="LysM"/>
    <property type="match status" value="2"/>
</dbReference>
<feature type="transmembrane region" description="Helical" evidence="3">
    <location>
        <begin position="56"/>
        <end position="76"/>
    </location>
</feature>
<organism evidence="5 6">
    <name type="scientific">Candidatus Amesbacteria bacterium GW2011_GWC1_47_15</name>
    <dbReference type="NCBI Taxonomy" id="1618364"/>
    <lineage>
        <taxon>Bacteria</taxon>
        <taxon>Candidatus Amesiibacteriota</taxon>
    </lineage>
</organism>
<dbReference type="EMBL" id="LCNU01000019">
    <property type="protein sequence ID" value="KKU63699.1"/>
    <property type="molecule type" value="Genomic_DNA"/>
</dbReference>
<evidence type="ECO:0000313" key="6">
    <source>
        <dbReference type="Proteomes" id="UP000034502"/>
    </source>
</evidence>
<dbReference type="InterPro" id="IPR050570">
    <property type="entry name" value="Cell_wall_metabolism_enzyme"/>
</dbReference>
<dbReference type="InterPro" id="IPR011055">
    <property type="entry name" value="Dup_hybrid_motif"/>
</dbReference>
<name>A0A0G1S2J7_9BACT</name>
<reference evidence="5 6" key="1">
    <citation type="journal article" date="2015" name="Nature">
        <title>rRNA introns, odd ribosomes, and small enigmatic genomes across a large radiation of phyla.</title>
        <authorList>
            <person name="Brown C.T."/>
            <person name="Hug L.A."/>
            <person name="Thomas B.C."/>
            <person name="Sharon I."/>
            <person name="Castelle C.J."/>
            <person name="Singh A."/>
            <person name="Wilkins M.J."/>
            <person name="Williams K.H."/>
            <person name="Banfield J.F."/>
        </authorList>
    </citation>
    <scope>NUCLEOTIDE SEQUENCE [LARGE SCALE GENOMIC DNA]</scope>
</reference>
<dbReference type="SMART" id="SM00257">
    <property type="entry name" value="LysM"/>
    <property type="match status" value="2"/>
</dbReference>
<comment type="caution">
    <text evidence="5">The sequence shown here is derived from an EMBL/GenBank/DDBJ whole genome shotgun (WGS) entry which is preliminary data.</text>
</comment>
<keyword evidence="1" id="KW-0732">Signal</keyword>
<feature type="domain" description="LysM" evidence="4">
    <location>
        <begin position="167"/>
        <end position="215"/>
    </location>
</feature>
<keyword evidence="3" id="KW-0472">Membrane</keyword>
<keyword evidence="3" id="KW-0812">Transmembrane</keyword>
<evidence type="ECO:0000256" key="1">
    <source>
        <dbReference type="ARBA" id="ARBA00022729"/>
    </source>
</evidence>
<evidence type="ECO:0000313" key="5">
    <source>
        <dbReference type="EMBL" id="KKU63699.1"/>
    </source>
</evidence>
<dbReference type="InterPro" id="IPR016047">
    <property type="entry name" value="M23ase_b-sheet_dom"/>
</dbReference>
<dbReference type="Gene3D" id="3.10.350.10">
    <property type="entry name" value="LysM domain"/>
    <property type="match status" value="2"/>
</dbReference>
<feature type="domain" description="LysM" evidence="4">
    <location>
        <begin position="117"/>
        <end position="161"/>
    </location>
</feature>
<evidence type="ECO:0000256" key="3">
    <source>
        <dbReference type="SAM" id="Phobius"/>
    </source>
</evidence>
<feature type="region of interest" description="Disordered" evidence="2">
    <location>
        <begin position="217"/>
        <end position="237"/>
    </location>
</feature>
<dbReference type="InterPro" id="IPR018392">
    <property type="entry name" value="LysM"/>
</dbReference>
<dbReference type="CDD" id="cd12797">
    <property type="entry name" value="M23_peptidase"/>
    <property type="match status" value="1"/>
</dbReference>
<dbReference type="PATRIC" id="fig|1618364.3.peg.681"/>
<dbReference type="CDD" id="cd00118">
    <property type="entry name" value="LysM"/>
    <property type="match status" value="2"/>
</dbReference>
<evidence type="ECO:0000256" key="2">
    <source>
        <dbReference type="SAM" id="MobiDB-lite"/>
    </source>
</evidence>
<dbReference type="Pfam" id="PF01551">
    <property type="entry name" value="Peptidase_M23"/>
    <property type="match status" value="1"/>
</dbReference>
<evidence type="ECO:0000259" key="4">
    <source>
        <dbReference type="PROSITE" id="PS51782"/>
    </source>
</evidence>
<dbReference type="PANTHER" id="PTHR21666">
    <property type="entry name" value="PEPTIDASE-RELATED"/>
    <property type="match status" value="1"/>
</dbReference>
<dbReference type="SUPFAM" id="SSF54106">
    <property type="entry name" value="LysM domain"/>
    <property type="match status" value="1"/>
</dbReference>
<dbReference type="AlphaFoldDB" id="A0A0G1S2J7"/>
<sequence>MKPNLKVLTKDLKLFFSDWYRLVFRQIYKVFSRFERVKGAVAQVLYRQRGRFARPFVHSAMGGLVAMAVVLAPVLANSFPGIEQNQGEELLPSSQIMQVTDTGTTTEVSDKVRDKVLEYIVQPGDTVSGIADKFGVSEDTIKWENSLKSVDAIRPGHVIRVLPVTGMRHKVTRGETIYTIAKKYEANPQAIVDFPFNTFKDNENFSLDVGQELIVPEGKKPADPAPWSPRTPSLAQRTPDAGVVSALGQFVWPMGGRLTQNFSWYHRGLDIATSHGTPVLAADAGRVTVASWKDNSGYGIQVMIDHGNGYATRYAHLSKVSVTVGQSVNRGDVVGLEGSTGRSTGPHLHFEIFKNGVQVNPRLFLK</sequence>
<dbReference type="Proteomes" id="UP000034502">
    <property type="component" value="Unassembled WGS sequence"/>
</dbReference>
<dbReference type="InterPro" id="IPR036779">
    <property type="entry name" value="LysM_dom_sf"/>
</dbReference>
<dbReference type="Gene3D" id="2.70.70.10">
    <property type="entry name" value="Glucose Permease (Domain IIA)"/>
    <property type="match status" value="1"/>
</dbReference>